<evidence type="ECO:0000256" key="6">
    <source>
        <dbReference type="ARBA" id="ARBA00022763"/>
    </source>
</evidence>
<dbReference type="GO" id="GO:0003684">
    <property type="term" value="F:damaged DNA binding"/>
    <property type="evidence" value="ECO:0007669"/>
    <property type="project" value="InterPro"/>
</dbReference>
<evidence type="ECO:0000256" key="3">
    <source>
        <dbReference type="ARBA" id="ARBA00012720"/>
    </source>
</evidence>
<evidence type="ECO:0000313" key="16">
    <source>
        <dbReference type="EMBL" id="KAG7111024.1"/>
    </source>
</evidence>
<keyword evidence="8" id="KW-0234">DNA repair</keyword>
<dbReference type="InterPro" id="IPR054573">
    <property type="entry name" value="PP2A/SF3B1-like_HEAT"/>
</dbReference>
<dbReference type="PANTHER" id="PTHR12097">
    <property type="entry name" value="SPLICING FACTOR 3B, SUBUNIT 1-RELATED"/>
    <property type="match status" value="1"/>
</dbReference>
<dbReference type="InterPro" id="IPR003265">
    <property type="entry name" value="HhH-GPD_domain"/>
</dbReference>
<evidence type="ECO:0000256" key="13">
    <source>
        <dbReference type="ARBA" id="ARBA00044632"/>
    </source>
</evidence>
<comment type="caution">
    <text evidence="16">The sequence shown here is derived from an EMBL/GenBank/DDBJ whole genome shotgun (WGS) entry which is preliminary data.</text>
</comment>
<keyword evidence="10" id="KW-0539">Nucleus</keyword>
<dbReference type="GO" id="GO:0006284">
    <property type="term" value="P:base-excision repair"/>
    <property type="evidence" value="ECO:0007669"/>
    <property type="project" value="InterPro"/>
</dbReference>
<evidence type="ECO:0000313" key="17">
    <source>
        <dbReference type="Proteomes" id="UP000689129"/>
    </source>
</evidence>
<evidence type="ECO:0000256" key="11">
    <source>
        <dbReference type="ARBA" id="ARBA00023268"/>
    </source>
</evidence>
<feature type="domain" description="HhH-GPD" evidence="15">
    <location>
        <begin position="140"/>
        <end position="334"/>
    </location>
</feature>
<keyword evidence="7" id="KW-0378">Hydrolase</keyword>
<keyword evidence="5" id="KW-0677">Repeat</keyword>
<feature type="compositionally biased region" description="Basic and acidic residues" evidence="14">
    <location>
        <begin position="591"/>
        <end position="612"/>
    </location>
</feature>
<dbReference type="Pfam" id="PF08920">
    <property type="entry name" value="SF3b1"/>
    <property type="match status" value="1"/>
</dbReference>
<dbReference type="GO" id="GO:0008534">
    <property type="term" value="F:oxidized purine nucleobase lesion DNA N-glycosylase activity"/>
    <property type="evidence" value="ECO:0007669"/>
    <property type="project" value="InterPro"/>
</dbReference>
<evidence type="ECO:0000256" key="9">
    <source>
        <dbReference type="ARBA" id="ARBA00023239"/>
    </source>
</evidence>
<feature type="compositionally biased region" description="Basic and acidic residues" evidence="14">
    <location>
        <begin position="639"/>
        <end position="655"/>
    </location>
</feature>
<name>A0A8I3AHE0_VERLO</name>
<dbReference type="GO" id="GO:0000245">
    <property type="term" value="P:spliceosomal complex assembly"/>
    <property type="evidence" value="ECO:0007669"/>
    <property type="project" value="InterPro"/>
</dbReference>
<evidence type="ECO:0000256" key="1">
    <source>
        <dbReference type="ARBA" id="ARBA00004123"/>
    </source>
</evidence>
<feature type="compositionally biased region" description="Low complexity" evidence="14">
    <location>
        <begin position="487"/>
        <end position="499"/>
    </location>
</feature>
<dbReference type="EMBL" id="JAEMWZ010000563">
    <property type="protein sequence ID" value="KAG7111024.1"/>
    <property type="molecule type" value="Genomic_DNA"/>
</dbReference>
<comment type="subcellular location">
    <subcellularLocation>
        <location evidence="1">Nucleus</location>
    </subcellularLocation>
</comment>
<comment type="similarity">
    <text evidence="2">Belongs to the type-1 OGG1 family.</text>
</comment>
<dbReference type="InterPro" id="IPR038737">
    <property type="entry name" value="SF3b_su1-like"/>
</dbReference>
<keyword evidence="4" id="KW-0507">mRNA processing</keyword>
<evidence type="ECO:0000256" key="7">
    <source>
        <dbReference type="ARBA" id="ARBA00022801"/>
    </source>
</evidence>
<dbReference type="CDD" id="cd00056">
    <property type="entry name" value="ENDO3c"/>
    <property type="match status" value="1"/>
</dbReference>
<keyword evidence="6" id="KW-0227">DNA damage</keyword>
<dbReference type="GO" id="GO:0140078">
    <property type="term" value="F:class I DNA-(apurinic or apyrimidinic site) endonuclease activity"/>
    <property type="evidence" value="ECO:0007669"/>
    <property type="project" value="UniProtKB-EC"/>
</dbReference>
<feature type="compositionally biased region" description="Polar residues" evidence="14">
    <location>
        <begin position="454"/>
        <end position="463"/>
    </location>
</feature>
<dbReference type="OrthoDB" id="438939at2759"/>
<organism evidence="16 17">
    <name type="scientific">Verticillium longisporum</name>
    <name type="common">Verticillium dahliae var. longisporum</name>
    <dbReference type="NCBI Taxonomy" id="100787"/>
    <lineage>
        <taxon>Eukaryota</taxon>
        <taxon>Fungi</taxon>
        <taxon>Dikarya</taxon>
        <taxon>Ascomycota</taxon>
        <taxon>Pezizomycotina</taxon>
        <taxon>Sordariomycetes</taxon>
        <taxon>Hypocreomycetidae</taxon>
        <taxon>Glomerellales</taxon>
        <taxon>Plectosphaerellaceae</taxon>
        <taxon>Verticillium</taxon>
    </lineage>
</organism>
<dbReference type="GO" id="GO:0003729">
    <property type="term" value="F:mRNA binding"/>
    <property type="evidence" value="ECO:0007669"/>
    <property type="project" value="InterPro"/>
</dbReference>
<dbReference type="InterPro" id="IPR012904">
    <property type="entry name" value="OGG_N"/>
</dbReference>
<keyword evidence="9" id="KW-0456">Lyase</keyword>
<evidence type="ECO:0000256" key="12">
    <source>
        <dbReference type="ARBA" id="ARBA00023295"/>
    </source>
</evidence>
<gene>
    <name evidence="16" type="ORF">HYQ45_017302</name>
</gene>
<feature type="region of interest" description="Disordered" evidence="14">
    <location>
        <begin position="584"/>
        <end position="724"/>
    </location>
</feature>
<protein>
    <recommendedName>
        <fullName evidence="3">DNA-(apurinic or apyrimidinic site) lyase</fullName>
        <ecNumber evidence="3">4.2.99.18</ecNumber>
    </recommendedName>
</protein>
<dbReference type="Pfam" id="PF00730">
    <property type="entry name" value="HhH-GPD"/>
    <property type="match status" value="1"/>
</dbReference>
<dbReference type="Pfam" id="PF07934">
    <property type="entry name" value="OGG_N"/>
    <property type="match status" value="1"/>
</dbReference>
<accession>A0A8I3AHE0</accession>
<feature type="compositionally biased region" description="Polar residues" evidence="14">
    <location>
        <begin position="500"/>
        <end position="515"/>
    </location>
</feature>
<evidence type="ECO:0000259" key="15">
    <source>
        <dbReference type="SMART" id="SM00478"/>
    </source>
</evidence>
<dbReference type="FunFam" id="1.25.10.10:FF:000438">
    <property type="entry name" value="Splicing factor 3B subunit 1"/>
    <property type="match status" value="1"/>
</dbReference>
<dbReference type="SMART" id="SM00478">
    <property type="entry name" value="ENDO3c"/>
    <property type="match status" value="1"/>
</dbReference>
<evidence type="ECO:0000256" key="4">
    <source>
        <dbReference type="ARBA" id="ARBA00022664"/>
    </source>
</evidence>
<dbReference type="Proteomes" id="UP000689129">
    <property type="component" value="Unassembled WGS sequence"/>
</dbReference>
<feature type="compositionally biased region" description="Low complexity" evidence="14">
    <location>
        <begin position="675"/>
        <end position="690"/>
    </location>
</feature>
<keyword evidence="11" id="KW-0511">Multifunctional enzyme</keyword>
<dbReference type="InterPro" id="IPR015016">
    <property type="entry name" value="SF3b_su1"/>
</dbReference>
<dbReference type="GO" id="GO:0006289">
    <property type="term" value="P:nucleotide-excision repair"/>
    <property type="evidence" value="ECO:0007669"/>
    <property type="project" value="InterPro"/>
</dbReference>
<evidence type="ECO:0000256" key="8">
    <source>
        <dbReference type="ARBA" id="ARBA00023204"/>
    </source>
</evidence>
<sequence>MAPVRVTEWRKLPLSLTELCIDTTLRCGQSFRWRKINDEWCCTLHGRIISLKQDPTHLHYRSIWPAAAQRPTSAPIVKTETPEDDTEELLKHYLSLKLDLTSLYEQWSEADANFRKRAPKFGGVRMLSQDAWEALISFICSSNNNISRISQMVHKLCLHYGPLIGHINEQPFHDFPTPEALTGKQVESHLRELGFGYRAKYIAETARVVSTEKPKGWLAGLANPAHPNFRAASEAEDEKMLPPPTTYKEAHEALLALAGVGPKVADCVCLMGLGWGEAVPVDTHVWQIAQRDYKFGKSRTKTFSKVMYDAVGDHFRQLWGEYAGWAHSVLFTADLKTFEGRVAKKEEDDEALVVKGEAGEDAIVEVKREVVEDEASPPLTGKKRKTVQTKVKIESRDAFGKALRDPSNLMRLAVPNPNVALQPAPLDTLDNPSSSPSINSASDQAFTDALLQHRSISSNPSRYDTSKPLSKMSDSDFETIRQLQAGRNAAAAAKKGSNAFDPSNQRPDTVSTKQKLTDTVDTDLYDANGADKFAGYATSIPTGINGDDDDDDMNGVDNTRRLVGQYTASRDMLDEFSRGDGVEEEDVLAGRGEKSNRITDRETDYQKRRFDRVLTPTRADPFAANRQAGAAEGGSTYRDVMEAKELEREEERENGDSGSTELAAAGRKRKKRWDVSSTPTDDAAAAQPDGAVKKRSRWDQTPAPGAEVVKKSSRWDQAPSATPMGNQGLATPMHPSQAGGAILPTTFGPDMSGRNMPLSDEELNELLPGEEQGYKILEPPPGYAPLRAPTHRLVATPAPQSGFTMQDPDAVRLSGKPVPGEIPGIGDLQFFKAEDMAYFGKLTDGTDENDLSVEQMKERKIMRLLLKVKNGTPPMRKTALRQLTDNARQFGAGPLFDQILPLLMEKTLEDQERHLLVKVIDRILYKLDDLVRPYVHKILVVIEPLLIDQDYYARKQWQARHTGVKIVQQIPILMGCAVLPHLKGLVDCIAPNLNDEQTKVRTVTSLAIAALAEASNPYGIESFDDILNPLWTGARKQRGKGLAGFLKAVGFIIPLMDEEYANYYTSQIMEILLREFSSPDEEMKKVVLKVVSQCAGTDGVTAGYLKEHVLDDFFKSFWVRRMALDKRNYRQVVETTVDIGQKVGVSEIIERIVVNLKDESEAYRKMTVETIEKIVASLGAADIGERLEERLIDGILHAFQEQSVEDIIMLNGFGSVVNALGSRCKPYLPQIVSTILWRLNNKSATVRQQAADLISRIAMVMKQCGEDALMGKLGVVLYEYLGEEYPEMQPPIKDLLPRLTPILRNRHEKVQENTIDLVGRIADRGPESVNAREWMRICFELLDMLKAHKKGIRRAANNTFGFIAKAIGPQDVLATLLNNLRVQERQSRVNTAVAIGIVAETCAPFTVLPALMNEYRVPELNVQNGVLKSLSFLFEYIGEMAKDYVYAVTPLLEDALIDRDQVHRQTAASVVKHIALGVVGLGCEDAMIHLLNLLYPNLFETSPHVIDRIVEAIEAVRMAVGPGVVMNYVWAGLFHPARKVRQPYWRLYNDAYVQGADAMVPYYPNLDEDKMDRPELAIML</sequence>
<evidence type="ECO:0000256" key="2">
    <source>
        <dbReference type="ARBA" id="ARBA00010679"/>
    </source>
</evidence>
<dbReference type="GO" id="GO:0005634">
    <property type="term" value="C:nucleus"/>
    <property type="evidence" value="ECO:0007669"/>
    <property type="project" value="UniProtKB-SubCell"/>
</dbReference>
<feature type="region of interest" description="Disordered" evidence="14">
    <location>
        <begin position="487"/>
        <end position="515"/>
    </location>
</feature>
<evidence type="ECO:0000256" key="10">
    <source>
        <dbReference type="ARBA" id="ARBA00023242"/>
    </source>
</evidence>
<dbReference type="FunFam" id="1.10.1670.10:FF:000005">
    <property type="entry name" value="N-glycosylase/DNA lyase OGG1"/>
    <property type="match status" value="1"/>
</dbReference>
<feature type="region of interest" description="Disordered" evidence="14">
    <location>
        <begin position="453"/>
        <end position="472"/>
    </location>
</feature>
<comment type="catalytic activity">
    <reaction evidence="13">
        <text>2'-deoxyribonucleotide-(2'-deoxyribose 5'-phosphate)-2'-deoxyribonucleotide-DNA = a 3'-end 2'-deoxyribonucleotide-(2,3-dehydro-2,3-deoxyribose 5'-phosphate)-DNA + a 5'-end 5'-phospho-2'-deoxyribonucleoside-DNA + H(+)</text>
        <dbReference type="Rhea" id="RHEA:66592"/>
        <dbReference type="Rhea" id="RHEA-COMP:13180"/>
        <dbReference type="Rhea" id="RHEA-COMP:16897"/>
        <dbReference type="Rhea" id="RHEA-COMP:17067"/>
        <dbReference type="ChEBI" id="CHEBI:15378"/>
        <dbReference type="ChEBI" id="CHEBI:136412"/>
        <dbReference type="ChEBI" id="CHEBI:157695"/>
        <dbReference type="ChEBI" id="CHEBI:167181"/>
        <dbReference type="EC" id="4.2.99.18"/>
    </reaction>
</comment>
<evidence type="ECO:0000256" key="5">
    <source>
        <dbReference type="ARBA" id="ARBA00022737"/>
    </source>
</evidence>
<dbReference type="EC" id="4.2.99.18" evidence="3"/>
<evidence type="ECO:0000256" key="14">
    <source>
        <dbReference type="SAM" id="MobiDB-lite"/>
    </source>
</evidence>
<keyword evidence="12" id="KW-0326">Glycosidase</keyword>
<reference evidence="16" key="1">
    <citation type="journal article" date="2021" name="Mol. Plant Pathol.">
        <title>A 20-kb lineage-specific genomic region tames virulence in pathogenic amphidiploid Verticillium longisporum.</title>
        <authorList>
            <person name="Harting R."/>
            <person name="Starke J."/>
            <person name="Kusch H."/>
            <person name="Poggeler S."/>
            <person name="Maurus I."/>
            <person name="Schluter R."/>
            <person name="Landesfeind M."/>
            <person name="Bulla I."/>
            <person name="Nowrousian M."/>
            <person name="de Jonge R."/>
            <person name="Stahlhut G."/>
            <person name="Hoff K.J."/>
            <person name="Asshauer K.P."/>
            <person name="Thurmer A."/>
            <person name="Stanke M."/>
            <person name="Daniel R."/>
            <person name="Morgenstern B."/>
            <person name="Thomma B.P.H.J."/>
            <person name="Kronstad J.W."/>
            <person name="Braus-Stromeyer S.A."/>
            <person name="Braus G.H."/>
        </authorList>
    </citation>
    <scope>NUCLEOTIDE SEQUENCE</scope>
    <source>
        <strain evidence="16">Vl32</strain>
    </source>
</reference>
<proteinExistence type="inferred from homology"/>
<dbReference type="Pfam" id="PF22646">
    <property type="entry name" value="PPP2R1A-like_HEAT"/>
    <property type="match status" value="1"/>
</dbReference>